<keyword evidence="6" id="KW-1185">Reference proteome</keyword>
<dbReference type="PANTHER" id="PTHR48094">
    <property type="entry name" value="PROTEIN/NUCLEIC ACID DEGLYCASE DJ-1-RELATED"/>
    <property type="match status" value="1"/>
</dbReference>
<dbReference type="GO" id="GO:0005737">
    <property type="term" value="C:cytoplasm"/>
    <property type="evidence" value="ECO:0007669"/>
    <property type="project" value="TreeGrafter"/>
</dbReference>
<protein>
    <submittedName>
        <fullName evidence="5">Type 1 glutamine amidotransferase domain-containing protein</fullName>
    </submittedName>
</protein>
<dbReference type="Gene3D" id="3.40.50.880">
    <property type="match status" value="1"/>
</dbReference>
<dbReference type="AlphaFoldDB" id="A0A4R9I9X7"/>
<name>A0A4R9I9X7_9LEPT</name>
<evidence type="ECO:0000313" key="6">
    <source>
        <dbReference type="Proteomes" id="UP000298009"/>
    </source>
</evidence>
<dbReference type="EMBL" id="RQFK01000026">
    <property type="protein sequence ID" value="TGK82616.1"/>
    <property type="molecule type" value="Genomic_DNA"/>
</dbReference>
<evidence type="ECO:0000256" key="1">
    <source>
        <dbReference type="ARBA" id="ARBA00023016"/>
    </source>
</evidence>
<feature type="transmembrane region" description="Helical" evidence="4">
    <location>
        <begin position="29"/>
        <end position="51"/>
    </location>
</feature>
<dbReference type="InterPro" id="IPR050325">
    <property type="entry name" value="Prot/Nucl_acid_deglycase"/>
</dbReference>
<keyword evidence="1" id="KW-0346">Stress response</keyword>
<keyword evidence="2" id="KW-0456">Lyase</keyword>
<keyword evidence="4" id="KW-1133">Transmembrane helix</keyword>
<comment type="caution">
    <text evidence="5">The sequence shown here is derived from an EMBL/GenBank/DDBJ whole genome shotgun (WGS) entry which is preliminary data.</text>
</comment>
<evidence type="ECO:0000256" key="3">
    <source>
        <dbReference type="ARBA" id="ARBA00038493"/>
    </source>
</evidence>
<evidence type="ECO:0000313" key="5">
    <source>
        <dbReference type="EMBL" id="TGK82616.1"/>
    </source>
</evidence>
<dbReference type="SUPFAM" id="SSF52317">
    <property type="entry name" value="Class I glutamine amidotransferase-like"/>
    <property type="match status" value="1"/>
</dbReference>
<dbReference type="GO" id="GO:0019172">
    <property type="term" value="F:glyoxalase III activity"/>
    <property type="evidence" value="ECO:0007669"/>
    <property type="project" value="TreeGrafter"/>
</dbReference>
<dbReference type="OrthoDB" id="5380870at2"/>
<dbReference type="Proteomes" id="UP000298009">
    <property type="component" value="Unassembled WGS sequence"/>
</dbReference>
<dbReference type="GO" id="GO:0019243">
    <property type="term" value="P:methylglyoxal catabolic process to D-lactate via S-lactoyl-glutathione"/>
    <property type="evidence" value="ECO:0007669"/>
    <property type="project" value="TreeGrafter"/>
</dbReference>
<proteinExistence type="inferred from homology"/>
<dbReference type="CDD" id="cd03141">
    <property type="entry name" value="GATase1_Hsp31_like"/>
    <property type="match status" value="1"/>
</dbReference>
<keyword evidence="4" id="KW-0812">Transmembrane</keyword>
<comment type="similarity">
    <text evidence="3">Belongs to the peptidase C56 family. HSP31-like subfamily.</text>
</comment>
<evidence type="ECO:0000256" key="2">
    <source>
        <dbReference type="ARBA" id="ARBA00023239"/>
    </source>
</evidence>
<evidence type="ECO:0000256" key="4">
    <source>
        <dbReference type="SAM" id="Phobius"/>
    </source>
</evidence>
<dbReference type="Pfam" id="PF17124">
    <property type="entry name" value="ThiJ_like"/>
    <property type="match status" value="1"/>
</dbReference>
<gene>
    <name evidence="5" type="ORF">EHQ24_09770</name>
</gene>
<dbReference type="PANTHER" id="PTHR48094:SF11">
    <property type="entry name" value="GLUTATHIONE-INDEPENDENT GLYOXALASE HSP31-RELATED"/>
    <property type="match status" value="1"/>
</dbReference>
<dbReference type="GO" id="GO:0016740">
    <property type="term" value="F:transferase activity"/>
    <property type="evidence" value="ECO:0007669"/>
    <property type="project" value="UniProtKB-KW"/>
</dbReference>
<accession>A0A4R9I9X7</accession>
<dbReference type="InterPro" id="IPR032633">
    <property type="entry name" value="ThiJ-like"/>
</dbReference>
<dbReference type="InterPro" id="IPR029062">
    <property type="entry name" value="Class_I_gatase-like"/>
</dbReference>
<organism evidence="5 6">
    <name type="scientific">Leptospira noumeaensis</name>
    <dbReference type="NCBI Taxonomy" id="2484964"/>
    <lineage>
        <taxon>Bacteria</taxon>
        <taxon>Pseudomonadati</taxon>
        <taxon>Spirochaetota</taxon>
        <taxon>Spirochaetia</taxon>
        <taxon>Leptospirales</taxon>
        <taxon>Leptospiraceae</taxon>
        <taxon>Leptospira</taxon>
    </lineage>
</organism>
<keyword evidence="4" id="KW-0472">Membrane</keyword>
<reference evidence="5" key="1">
    <citation type="journal article" date="2019" name="PLoS Negl. Trop. Dis.">
        <title>Revisiting the worldwide diversity of Leptospira species in the environment.</title>
        <authorList>
            <person name="Vincent A.T."/>
            <person name="Schiettekatte O."/>
            <person name="Bourhy P."/>
            <person name="Veyrier F.J."/>
            <person name="Picardeau M."/>
        </authorList>
    </citation>
    <scope>NUCLEOTIDE SEQUENCE [LARGE SCALE GENOMIC DNA]</scope>
    <source>
        <strain evidence="5">201800287</strain>
    </source>
</reference>
<keyword evidence="5" id="KW-0808">Transferase</keyword>
<keyword evidence="5" id="KW-0315">Glutamine amidotransferase</keyword>
<sequence>MQNQTWNQNQFIFFSNQFLKRFQPNLSKLFRGIVFSMALIISMVVNHSSIFPNSEPKPKVLIVMSAANTLLLDENHKHPTGVFLNELYHPAIRLNQSGFDLEFATPNGKKVTLDPESLKDKYWNSKEEKEEAIRFLNSLNSFQKPISLELAIQKNQSYVGLLIPGGQGLMTDLLYDTNLTILLSTFQKQEKTIGLVCHAPALLITLPSGPNGDGFLFHGYRVNSVTKIEEWFIETFVMKGKPKVRKISDLLKERGMLYESSIFPASGYAIRDRNLVTSQNPFSGEEFTKLYLDALKDSLKKSSF</sequence>